<dbReference type="PIRSF" id="PIRSF025007">
    <property type="entry name" value="Sec15"/>
    <property type="match status" value="1"/>
</dbReference>
<dbReference type="OrthoDB" id="10267033at2759"/>
<evidence type="ECO:0000313" key="8">
    <source>
        <dbReference type="EMBL" id="EKM59243.1"/>
    </source>
</evidence>
<dbReference type="Pfam" id="PF20651">
    <property type="entry name" value="EXOC6_Sec15_N"/>
    <property type="match status" value="1"/>
</dbReference>
<dbReference type="Gene3D" id="1.20.58.670">
    <property type="entry name" value="Dsl1p vesicle tethering complex, Tip20p subunit, domain D"/>
    <property type="match status" value="1"/>
</dbReference>
<name>K5W5P8_PHACS</name>
<dbReference type="HOGENOM" id="CLU_009437_2_0_1"/>
<dbReference type="RefSeq" id="XP_007391811.1">
    <property type="nucleotide sequence ID" value="XM_007391749.1"/>
</dbReference>
<dbReference type="InParanoid" id="K5W5P8"/>
<dbReference type="GO" id="GO:0006886">
    <property type="term" value="P:intracellular protein transport"/>
    <property type="evidence" value="ECO:0007669"/>
    <property type="project" value="InterPro"/>
</dbReference>
<dbReference type="InterPro" id="IPR046361">
    <property type="entry name" value="EXOC6/Sec15_C"/>
</dbReference>
<dbReference type="Proteomes" id="UP000008370">
    <property type="component" value="Unassembled WGS sequence"/>
</dbReference>
<dbReference type="Pfam" id="PF04091">
    <property type="entry name" value="Sec15_C"/>
    <property type="match status" value="1"/>
</dbReference>
<keyword evidence="9" id="KW-1185">Reference proteome</keyword>
<feature type="domain" description="Exocyst complex subunit EXOC6/Sec15 C-terminal" evidence="6">
    <location>
        <begin position="400"/>
        <end position="742"/>
    </location>
</feature>
<keyword evidence="4" id="KW-0175">Coiled coil</keyword>
<dbReference type="GO" id="GO:0016020">
    <property type="term" value="C:membrane"/>
    <property type="evidence" value="ECO:0007669"/>
    <property type="project" value="TreeGrafter"/>
</dbReference>
<dbReference type="PANTHER" id="PTHR12702:SF0">
    <property type="entry name" value="EXOCYST COMPLEX COMPONENT 6"/>
    <property type="match status" value="1"/>
</dbReference>
<evidence type="ECO:0000259" key="7">
    <source>
        <dbReference type="Pfam" id="PF20651"/>
    </source>
</evidence>
<evidence type="ECO:0000256" key="1">
    <source>
        <dbReference type="ARBA" id="ARBA00007944"/>
    </source>
</evidence>
<feature type="domain" description="Exocyst complex component EXOC6/Sec15 N-terminal" evidence="7">
    <location>
        <begin position="56"/>
        <end position="223"/>
    </location>
</feature>
<dbReference type="GeneID" id="18908365"/>
<dbReference type="KEGG" id="pco:PHACADRAFT_136668"/>
<comment type="similarity">
    <text evidence="1 5">Belongs to the SEC15 family.</text>
</comment>
<dbReference type="STRING" id="650164.K5W5P8"/>
<evidence type="ECO:0000259" key="6">
    <source>
        <dbReference type="Pfam" id="PF04091"/>
    </source>
</evidence>
<accession>K5W5P8</accession>
<keyword evidence="2 5" id="KW-0813">Transport</keyword>
<reference evidence="8 9" key="1">
    <citation type="journal article" date="2012" name="BMC Genomics">
        <title>Comparative genomics of the white-rot fungi, Phanerochaete carnosa and P. chrysosporium, to elucidate the genetic basis of the distinct wood types they colonize.</title>
        <authorList>
            <person name="Suzuki H."/>
            <person name="MacDonald J."/>
            <person name="Syed K."/>
            <person name="Salamov A."/>
            <person name="Hori C."/>
            <person name="Aerts A."/>
            <person name="Henrissat B."/>
            <person name="Wiebenga A."/>
            <person name="vanKuyk P.A."/>
            <person name="Barry K."/>
            <person name="Lindquist E."/>
            <person name="LaButti K."/>
            <person name="Lapidus A."/>
            <person name="Lucas S."/>
            <person name="Coutinho P."/>
            <person name="Gong Y."/>
            <person name="Samejima M."/>
            <person name="Mahadevan R."/>
            <person name="Abou-Zaid M."/>
            <person name="de Vries R.P."/>
            <person name="Igarashi K."/>
            <person name="Yadav J.S."/>
            <person name="Grigoriev I.V."/>
            <person name="Master E.R."/>
        </authorList>
    </citation>
    <scope>NUCLEOTIDE SEQUENCE [LARGE SCALE GENOMIC DNA]</scope>
    <source>
        <strain evidence="8 9">HHB-10118-sp</strain>
    </source>
</reference>
<evidence type="ECO:0000256" key="2">
    <source>
        <dbReference type="ARBA" id="ARBA00022448"/>
    </source>
</evidence>
<dbReference type="InterPro" id="IPR042045">
    <property type="entry name" value="EXOC6/Sec15_C_dom1"/>
</dbReference>
<dbReference type="GO" id="GO:0090522">
    <property type="term" value="P:vesicle tethering involved in exocytosis"/>
    <property type="evidence" value="ECO:0007669"/>
    <property type="project" value="UniProtKB-UniRule"/>
</dbReference>
<dbReference type="Gene3D" id="1.10.357.30">
    <property type="entry name" value="Exocyst complex subunit Sec15 C-terminal domain, N-terminal subdomain"/>
    <property type="match status" value="1"/>
</dbReference>
<organism evidence="8 9">
    <name type="scientific">Phanerochaete carnosa (strain HHB-10118-sp)</name>
    <name type="common">White-rot fungus</name>
    <name type="synonym">Peniophora carnosa</name>
    <dbReference type="NCBI Taxonomy" id="650164"/>
    <lineage>
        <taxon>Eukaryota</taxon>
        <taxon>Fungi</taxon>
        <taxon>Dikarya</taxon>
        <taxon>Basidiomycota</taxon>
        <taxon>Agaricomycotina</taxon>
        <taxon>Agaricomycetes</taxon>
        <taxon>Polyporales</taxon>
        <taxon>Phanerochaetaceae</taxon>
        <taxon>Phanerochaete</taxon>
    </lineage>
</organism>
<evidence type="ECO:0000256" key="3">
    <source>
        <dbReference type="ARBA" id="ARBA00022483"/>
    </source>
</evidence>
<dbReference type="InterPro" id="IPR042044">
    <property type="entry name" value="EXOC6PINT-1/Sec15/Tip20_C_dom2"/>
</dbReference>
<dbReference type="AlphaFoldDB" id="K5W5P8"/>
<proteinExistence type="inferred from homology"/>
<dbReference type="GO" id="GO:0006893">
    <property type="term" value="P:Golgi to plasma membrane transport"/>
    <property type="evidence" value="ECO:0007669"/>
    <property type="project" value="TreeGrafter"/>
</dbReference>
<dbReference type="PANTHER" id="PTHR12702">
    <property type="entry name" value="SEC15"/>
    <property type="match status" value="1"/>
</dbReference>
<dbReference type="InterPro" id="IPR048359">
    <property type="entry name" value="EXOC6_Sec15_N"/>
</dbReference>
<evidence type="ECO:0000256" key="5">
    <source>
        <dbReference type="PIRNR" id="PIRNR025007"/>
    </source>
</evidence>
<gene>
    <name evidence="8" type="ORF">PHACADRAFT_136668</name>
</gene>
<comment type="function">
    <text evidence="5">Component of the exocyst complex involved in the docking of exocytic vesicles with fusion sites on the plasma membrane.</text>
</comment>
<dbReference type="GO" id="GO:0000145">
    <property type="term" value="C:exocyst"/>
    <property type="evidence" value="ECO:0007669"/>
    <property type="project" value="UniProtKB-UniRule"/>
</dbReference>
<dbReference type="FunCoup" id="K5W5P8">
    <property type="interactions" value="308"/>
</dbReference>
<protein>
    <recommendedName>
        <fullName evidence="5">Exocyst complex component SEC15</fullName>
    </recommendedName>
</protein>
<sequence>MPPRRRQQFTQENVEQQLQQIHLLDPSSTSENLEQLGPIIKQIHTNRQQEAYLRAVKQLIDSKDAEIEQICADNYQEFIGSVSTLFTIKSYTTNLRDTITSLDQSVAQVGQGVVEKKRALLKSKKTVANLDEAIDTLQASLRVLDVVNRVGEMIEEGKYWSALRSLEDIESMPPTSLSQTPLFQHLLSSLPSLRSQIKDAVTATMKQWLLYIREISSEVGQLALEAMDNRTRRWRSRREKDPMLKLNRVGSAVESVTYEKIDHNILDNDRLKVDFTPLYQCIHIYTALDALDEIRKSYQADRKAQSDLIIQDTLPLSQLSPVTQEIVGFFIIETHVLNTTGTFRSERDVEELWDALLGRLSSAADRALSRETEADSYLRVKEGLIAFVMTLEAYSYSTASLHSFIIVLFERYVSLLEKQFAKRFESIISQDDCLPMFIENERDRDSVLDTVWLGNSEREQLLESPLPINFPWSSGFYLCCQDIRNFVHNFYQFLEGVSQHHRNIDDLLSKSLENLLTKHIAENMARRAEATSNLSQLAQIITNLEHFEVACAELERSLTTIRSSQRGGTIRVNASSAFSSALLRALARVNASITSKLDDFFGLSEYDWTPNSRVSSPSMYLYELINWLTTVVDTLVIKEEYKDQAYKSAVEYLADCLMEFLTGRSIPMLNENAIHNILVDVDFLEDEFKQAGRPQLLAAFAELRAIESLVLNNNVQQFLNPTIRQNNYAVIRAKRLQSMLEKLARFGGQSRDAPTRERGERRRKEVEAIGKIYPVETR</sequence>
<evidence type="ECO:0000256" key="4">
    <source>
        <dbReference type="ARBA" id="ARBA00023054"/>
    </source>
</evidence>
<dbReference type="EMBL" id="JH930469">
    <property type="protein sequence ID" value="EKM59243.1"/>
    <property type="molecule type" value="Genomic_DNA"/>
</dbReference>
<keyword evidence="3 5" id="KW-0268">Exocytosis</keyword>
<evidence type="ECO:0000313" key="9">
    <source>
        <dbReference type="Proteomes" id="UP000008370"/>
    </source>
</evidence>
<dbReference type="InterPro" id="IPR007225">
    <property type="entry name" value="EXOC6/Sec15"/>
</dbReference>